<protein>
    <submittedName>
        <fullName evidence="1">Uncharacterized protein</fullName>
    </submittedName>
</protein>
<organism evidence="1 2">
    <name type="scientific">Luteibacter phage vB_LflM-Pluto</name>
    <dbReference type="NCBI Taxonomy" id="2948611"/>
    <lineage>
        <taxon>Viruses</taxon>
        <taxon>Duplodnaviria</taxon>
        <taxon>Heunggongvirae</taxon>
        <taxon>Uroviricota</taxon>
        <taxon>Caudoviricetes</taxon>
        <taxon>Lindbergviridae</taxon>
        <taxon>Plutovirus</taxon>
        <taxon>Plutovirus pluto</taxon>
    </lineage>
</organism>
<dbReference type="Proteomes" id="UP001056883">
    <property type="component" value="Segment"/>
</dbReference>
<reference evidence="1" key="1">
    <citation type="submission" date="2022-05" db="EMBL/GenBank/DDBJ databases">
        <authorList>
            <person name="Friedrich I."/>
            <person name="Poehlein A."/>
            <person name="Schneider D."/>
            <person name="Hertel R."/>
            <person name="Daniel R."/>
        </authorList>
    </citation>
    <scope>NUCLEOTIDE SEQUENCE</scope>
</reference>
<proteinExistence type="predicted"/>
<keyword evidence="2" id="KW-1185">Reference proteome</keyword>
<sequence>MSKLQFKVEQIAIAPPSSERAIALLEKLGLTEWYRDHVVASGEVGGSPGNNEADLAFNYQTDRNFIGGSPKNAGCTTPLEFEVLEYTNGDFWTVAFEPSVSHLGMHVTHEQLAEFRAFFESEDIGVAQEVTTSSHTNPAIADSRRYNYVIFATREILGVDLKFIVRLNVDGTPFDRINPSIA</sequence>
<dbReference type="EMBL" id="ON529861">
    <property type="protein sequence ID" value="USN16398.1"/>
    <property type="molecule type" value="Genomic_DNA"/>
</dbReference>
<evidence type="ECO:0000313" key="2">
    <source>
        <dbReference type="Proteomes" id="UP001056883"/>
    </source>
</evidence>
<accession>A0A9E7MTG9</accession>
<name>A0A9E7MTG9_9CAUD</name>
<evidence type="ECO:0000313" key="1">
    <source>
        <dbReference type="EMBL" id="USN16398.1"/>
    </source>
</evidence>
<gene>
    <name evidence="1" type="ORF">PLUTO_00820</name>
</gene>